<dbReference type="Gene3D" id="3.10.310.30">
    <property type="match status" value="1"/>
</dbReference>
<sequence length="334" mass="35698">MTNKQADFAAVIDALNAGERFLVTTHENPDGDALGSLLAMTTILRSLGKDVAQYLSGEAPLPAEYGFLNLEELSRVLPADASERIVVAVDCANERRIGSDTTFLGDARQVIDIDHHHDNTRFGAVNLVVGDASSTAEIMRDVAAAVGVPLTRELAEQIYIGLVTDTGRFQYSNTTPKAHRLAAELVDAGADVNGIFQAIYETVQLPKLKLLGRALEHAQPYEGGRLVIAHLHRSDFADAGATEPFSEGVIDYLRQAEGAEVVGLIREPPPHAGGPPWRVSLRSRREDIDVSAIARGSGGGGHRQAAGFSHEGPLEAIVEFIHQGFLAADAAART</sequence>
<accession>A0A6J6Q8R8</accession>
<feature type="domain" description="DDH" evidence="1">
    <location>
        <begin position="21"/>
        <end position="161"/>
    </location>
</feature>
<dbReference type="InterPro" id="IPR001667">
    <property type="entry name" value="DDH_dom"/>
</dbReference>
<dbReference type="PANTHER" id="PTHR47618">
    <property type="entry name" value="BIFUNCTIONAL OLIGORIBONUCLEASE AND PAP PHOSPHATASE NRNA"/>
    <property type="match status" value="1"/>
</dbReference>
<proteinExistence type="predicted"/>
<reference evidence="3" key="1">
    <citation type="submission" date="2020-05" db="EMBL/GenBank/DDBJ databases">
        <authorList>
            <person name="Chiriac C."/>
            <person name="Salcher M."/>
            <person name="Ghai R."/>
            <person name="Kavagutti S V."/>
        </authorList>
    </citation>
    <scope>NUCLEOTIDE SEQUENCE</scope>
</reference>
<dbReference type="EMBL" id="CAEZXP010000008">
    <property type="protein sequence ID" value="CAB4708151.1"/>
    <property type="molecule type" value="Genomic_DNA"/>
</dbReference>
<evidence type="ECO:0000259" key="1">
    <source>
        <dbReference type="Pfam" id="PF01368"/>
    </source>
</evidence>
<dbReference type="InterPro" id="IPR003156">
    <property type="entry name" value="DHHA1_dom"/>
</dbReference>
<dbReference type="AlphaFoldDB" id="A0A6J6Q8R8"/>
<dbReference type="Gene3D" id="3.90.1640.10">
    <property type="entry name" value="inorganic pyrophosphatase (n-terminal core)"/>
    <property type="match status" value="1"/>
</dbReference>
<gene>
    <name evidence="3" type="ORF">UFOPK2399_01813</name>
</gene>
<dbReference type="Pfam" id="PF01368">
    <property type="entry name" value="DHH"/>
    <property type="match status" value="1"/>
</dbReference>
<evidence type="ECO:0000313" key="3">
    <source>
        <dbReference type="EMBL" id="CAB4708151.1"/>
    </source>
</evidence>
<organism evidence="3">
    <name type="scientific">freshwater metagenome</name>
    <dbReference type="NCBI Taxonomy" id="449393"/>
    <lineage>
        <taxon>unclassified sequences</taxon>
        <taxon>metagenomes</taxon>
        <taxon>ecological metagenomes</taxon>
    </lineage>
</organism>
<name>A0A6J6Q8R8_9ZZZZ</name>
<protein>
    <submittedName>
        <fullName evidence="3">Unannotated protein</fullName>
    </submittedName>
</protein>
<dbReference type="GO" id="GO:0003676">
    <property type="term" value="F:nucleic acid binding"/>
    <property type="evidence" value="ECO:0007669"/>
    <property type="project" value="InterPro"/>
</dbReference>
<dbReference type="SUPFAM" id="SSF64182">
    <property type="entry name" value="DHH phosphoesterases"/>
    <property type="match status" value="1"/>
</dbReference>
<dbReference type="PANTHER" id="PTHR47618:SF1">
    <property type="entry name" value="BIFUNCTIONAL OLIGORIBONUCLEASE AND PAP PHOSPHATASE NRNA"/>
    <property type="match status" value="1"/>
</dbReference>
<dbReference type="Pfam" id="PF02272">
    <property type="entry name" value="DHHA1"/>
    <property type="match status" value="1"/>
</dbReference>
<dbReference type="InterPro" id="IPR051319">
    <property type="entry name" value="Oligoribo/pAp-PDE_c-di-AMP_PDE"/>
</dbReference>
<feature type="domain" description="DHHA1" evidence="2">
    <location>
        <begin position="239"/>
        <end position="322"/>
    </location>
</feature>
<evidence type="ECO:0000259" key="2">
    <source>
        <dbReference type="Pfam" id="PF02272"/>
    </source>
</evidence>
<dbReference type="InterPro" id="IPR038763">
    <property type="entry name" value="DHH_sf"/>
</dbReference>